<feature type="compositionally biased region" description="Low complexity" evidence="1">
    <location>
        <begin position="55"/>
        <end position="81"/>
    </location>
</feature>
<sequence>MAMQDAKRPSHSASSSLSLSSTLLDDQDEDVRIAVRALGDMRNSGLSKSSPGPTPALSEASTSSLPTPSLSTPVLSPTDTSASHSQNRDTSEPDFVKRVSHIPLVNGALRMYEQGKASSRVVKYGAEIMESGVKTISRPVIDRLPSNTVDGILDRVST</sequence>
<feature type="region of interest" description="Disordered" evidence="1">
    <location>
        <begin position="1"/>
        <end position="96"/>
    </location>
</feature>
<dbReference type="AlphaFoldDB" id="A0A0W0F4X4"/>
<name>A0A0W0F4X4_MONRR</name>
<evidence type="ECO:0000313" key="2">
    <source>
        <dbReference type="EMBL" id="KTB31373.1"/>
    </source>
</evidence>
<evidence type="ECO:0000313" key="3">
    <source>
        <dbReference type="Proteomes" id="UP000054988"/>
    </source>
</evidence>
<evidence type="ECO:0000256" key="1">
    <source>
        <dbReference type="SAM" id="MobiDB-lite"/>
    </source>
</evidence>
<dbReference type="Pfam" id="PF08618">
    <property type="entry name" value="Opi1"/>
    <property type="match status" value="1"/>
</dbReference>
<dbReference type="InterPro" id="IPR013927">
    <property type="entry name" value="TF_Opi1_Ccg-8"/>
</dbReference>
<comment type="caution">
    <text evidence="2">The sequence shown here is derived from an EMBL/GenBank/DDBJ whole genome shotgun (WGS) entry which is preliminary data.</text>
</comment>
<accession>A0A0W0F4X4</accession>
<feature type="compositionally biased region" description="Basic and acidic residues" evidence="1">
    <location>
        <begin position="86"/>
        <end position="96"/>
    </location>
</feature>
<dbReference type="Proteomes" id="UP000054988">
    <property type="component" value="Unassembled WGS sequence"/>
</dbReference>
<organism evidence="2 3">
    <name type="scientific">Moniliophthora roreri</name>
    <name type="common">Frosty pod rot fungus</name>
    <name type="synonym">Monilia roreri</name>
    <dbReference type="NCBI Taxonomy" id="221103"/>
    <lineage>
        <taxon>Eukaryota</taxon>
        <taxon>Fungi</taxon>
        <taxon>Dikarya</taxon>
        <taxon>Basidiomycota</taxon>
        <taxon>Agaricomycotina</taxon>
        <taxon>Agaricomycetes</taxon>
        <taxon>Agaricomycetidae</taxon>
        <taxon>Agaricales</taxon>
        <taxon>Marasmiineae</taxon>
        <taxon>Marasmiaceae</taxon>
        <taxon>Moniliophthora</taxon>
    </lineage>
</organism>
<dbReference type="GO" id="GO:0003714">
    <property type="term" value="F:transcription corepressor activity"/>
    <property type="evidence" value="ECO:0007669"/>
    <property type="project" value="InterPro"/>
</dbReference>
<dbReference type="EMBL" id="LATX01002330">
    <property type="protein sequence ID" value="KTB31373.1"/>
    <property type="molecule type" value="Genomic_DNA"/>
</dbReference>
<feature type="compositionally biased region" description="Low complexity" evidence="1">
    <location>
        <begin position="11"/>
        <end position="24"/>
    </location>
</feature>
<proteinExistence type="predicted"/>
<reference evidence="2 3" key="1">
    <citation type="submission" date="2015-12" db="EMBL/GenBank/DDBJ databases">
        <title>Draft genome sequence of Moniliophthora roreri, the causal agent of frosty pod rot of cacao.</title>
        <authorList>
            <person name="Aime M.C."/>
            <person name="Diaz-Valderrama J.R."/>
            <person name="Kijpornyongpan T."/>
            <person name="Phillips-Mora W."/>
        </authorList>
    </citation>
    <scope>NUCLEOTIDE SEQUENCE [LARGE SCALE GENOMIC DNA]</scope>
    <source>
        <strain evidence="2 3">MCA 2952</strain>
    </source>
</reference>
<protein>
    <submittedName>
        <fullName evidence="2">Uncharacterized protein</fullName>
    </submittedName>
</protein>
<gene>
    <name evidence="2" type="ORF">WG66_16053</name>
</gene>
<dbReference type="eggNOG" id="ENOG502RG16">
    <property type="taxonomic scope" value="Eukaryota"/>
</dbReference>